<proteinExistence type="predicted"/>
<dbReference type="Gene3D" id="3.30.70.100">
    <property type="match status" value="1"/>
</dbReference>
<dbReference type="SUPFAM" id="SSF54909">
    <property type="entry name" value="Dimeric alpha+beta barrel"/>
    <property type="match status" value="1"/>
</dbReference>
<dbReference type="PANTHER" id="PTHR34389">
    <property type="entry name" value="L-RHAMNOSE MUTAROTASE"/>
    <property type="match status" value="1"/>
</dbReference>
<evidence type="ECO:0000313" key="2">
    <source>
        <dbReference type="Proteomes" id="UP001501094"/>
    </source>
</evidence>
<protein>
    <submittedName>
        <fullName evidence="1">L-rhamnose mutarotase</fullName>
    </submittedName>
</protein>
<organism evidence="1 2">
    <name type="scientific">Myceligenerans crystallogenes</name>
    <dbReference type="NCBI Taxonomy" id="316335"/>
    <lineage>
        <taxon>Bacteria</taxon>
        <taxon>Bacillati</taxon>
        <taxon>Actinomycetota</taxon>
        <taxon>Actinomycetes</taxon>
        <taxon>Micrococcales</taxon>
        <taxon>Promicromonosporaceae</taxon>
        <taxon>Myceligenerans</taxon>
    </lineage>
</organism>
<evidence type="ECO:0000313" key="1">
    <source>
        <dbReference type="EMBL" id="GAA1870161.1"/>
    </source>
</evidence>
<dbReference type="InterPro" id="IPR008000">
    <property type="entry name" value="Rham/fucose_mutarotase"/>
</dbReference>
<dbReference type="InterPro" id="IPR011008">
    <property type="entry name" value="Dimeric_a/b-barrel"/>
</dbReference>
<dbReference type="PANTHER" id="PTHR34389:SF2">
    <property type="entry name" value="L-RHAMNOSE MUTAROTASE"/>
    <property type="match status" value="1"/>
</dbReference>
<dbReference type="EMBL" id="BAAANL010000006">
    <property type="protein sequence ID" value="GAA1870161.1"/>
    <property type="molecule type" value="Genomic_DNA"/>
</dbReference>
<reference evidence="1 2" key="1">
    <citation type="journal article" date="2019" name="Int. J. Syst. Evol. Microbiol.">
        <title>The Global Catalogue of Microorganisms (GCM) 10K type strain sequencing project: providing services to taxonomists for standard genome sequencing and annotation.</title>
        <authorList>
            <consortium name="The Broad Institute Genomics Platform"/>
            <consortium name="The Broad Institute Genome Sequencing Center for Infectious Disease"/>
            <person name="Wu L."/>
            <person name="Ma J."/>
        </authorList>
    </citation>
    <scope>NUCLEOTIDE SEQUENCE [LARGE SCALE GENOMIC DNA]</scope>
    <source>
        <strain evidence="1 2">JCM 14326</strain>
    </source>
</reference>
<accession>A0ABN2NJY9</accession>
<dbReference type="Pfam" id="PF05336">
    <property type="entry name" value="rhaM"/>
    <property type="match status" value="1"/>
</dbReference>
<name>A0ABN2NJY9_9MICO</name>
<dbReference type="Proteomes" id="UP001501094">
    <property type="component" value="Unassembled WGS sequence"/>
</dbReference>
<sequence>MTVQRFAFVVDVVPERREEYLRLHAAVWPEIEAALSAHHVTNYSIFLIEDTLFGYYEYTGDDYQADLAAVDADPVTKEWLARTDPCQVAFGRDARPGDGWRRLTEVWHLA</sequence>
<keyword evidence="2" id="KW-1185">Reference proteome</keyword>
<comment type="caution">
    <text evidence="1">The sequence shown here is derived from an EMBL/GenBank/DDBJ whole genome shotgun (WGS) entry which is preliminary data.</text>
</comment>
<gene>
    <name evidence="1" type="ORF">GCM10009751_31520</name>
</gene>